<dbReference type="AlphaFoldDB" id="A0A251V030"/>
<dbReference type="EMBL" id="CM007893">
    <property type="protein sequence ID" value="OTG27961.1"/>
    <property type="molecule type" value="Genomic_DNA"/>
</dbReference>
<dbReference type="Proteomes" id="UP000215914">
    <property type="component" value="Chromosome 4"/>
</dbReference>
<reference evidence="4" key="3">
    <citation type="submission" date="2020-06" db="EMBL/GenBank/DDBJ databases">
        <title>Helianthus annuus Genome sequencing and assembly Release 2.</title>
        <authorList>
            <person name="Gouzy J."/>
            <person name="Langlade N."/>
            <person name="Munos S."/>
        </authorList>
    </citation>
    <scope>NUCLEOTIDE SEQUENCE</scope>
    <source>
        <tissue evidence="4">Leaves</tissue>
    </source>
</reference>
<comment type="caution">
    <text evidence="3">Lacks conserved residue(s) required for the propagation of feature annotation.</text>
</comment>
<dbReference type="Pfam" id="PF03514">
    <property type="entry name" value="GRAS"/>
    <property type="match status" value="1"/>
</dbReference>
<sequence length="510" mass="58021">MQPEVLQSILLQDLDEARLYGLEMDNYTCVDYELYSSITTPEDSSIITSESYFHTMLPSDHISKLPYVDDSGVVLPMENISQHVEGIEDISGTSLDDVLRWWATSEEMDSMCTDVSMENEGVRGGPSVKSNDTPVMSPSMNLTMVLPMEVEGQTSLGSLLKAYGEAMEMGQRELANAIVGCLNEKASPLGGTMERVAFNLFHSGNQIDYIKQESTKNYKSAFKAFYECFPYGRFPHFAANSAILETIMNDSRKVHIIDFDMGEGVQWPPMLEAIGKLKREIKLTSIRTNYAQSYSFEETKNRLSDYANRCGLKLEVQDVGIEDLVWEIVRSHGHDFLAFNCMVGLPHMGRRRNRSEVMEFVRAAKNLLLTNKGILTFGDGEDWENTNVSRGFGSFFDDYLKHYHALCESMERSFPENLTEARLAMETLFVGPYVSSLSWYQKWQNDRGDYGFKEDIGLMGWRLSKESLMEAKEMVNERQSAYSIRLVGQNNNEMVLQWRGTPLVRVSAWK</sequence>
<keyword evidence="6" id="KW-1185">Reference proteome</keyword>
<dbReference type="EMBL" id="MNCJ02000331">
    <property type="protein sequence ID" value="KAF5759522.1"/>
    <property type="molecule type" value="Genomic_DNA"/>
</dbReference>
<dbReference type="PROSITE" id="PS50985">
    <property type="entry name" value="GRAS"/>
    <property type="match status" value="1"/>
</dbReference>
<dbReference type="Gramene" id="mRNA:HanXRQr2_Chr16g0742271">
    <property type="protein sequence ID" value="CDS:HanXRQr2_Chr16g0742271.1"/>
    <property type="gene ID" value="HanXRQr2_Chr16g0742271"/>
</dbReference>
<protein>
    <submittedName>
        <fullName evidence="5">Putative transcription factor GRAS</fullName>
    </submittedName>
    <submittedName>
        <fullName evidence="4">Transcription factor GRAS family</fullName>
    </submittedName>
</protein>
<feature type="short sequence motif" description="VHIID" evidence="3">
    <location>
        <begin position="254"/>
        <end position="258"/>
    </location>
</feature>
<comment type="similarity">
    <text evidence="3">Belongs to the GRAS family.</text>
</comment>
<dbReference type="InParanoid" id="A0A251V030"/>
<name>A0A251V030_HELAN</name>
<dbReference type="OrthoDB" id="1935022at2759"/>
<accession>A0A251V030</accession>
<evidence type="ECO:0000256" key="2">
    <source>
        <dbReference type="ARBA" id="ARBA00023163"/>
    </source>
</evidence>
<dbReference type="GO" id="GO:0003700">
    <property type="term" value="F:DNA-binding transcription factor activity"/>
    <property type="evidence" value="ECO:0000318"/>
    <property type="project" value="GO_Central"/>
</dbReference>
<proteinExistence type="inferred from homology"/>
<evidence type="ECO:0000313" key="6">
    <source>
        <dbReference type="Proteomes" id="UP000215914"/>
    </source>
</evidence>
<gene>
    <name evidence="5" type="ORF">HannXRQ_Chr04g0105851</name>
    <name evidence="4" type="ORF">HanXRQr2_Chr16g0742271</name>
</gene>
<dbReference type="InterPro" id="IPR005202">
    <property type="entry name" value="TF_GRAS"/>
</dbReference>
<organism evidence="5 6">
    <name type="scientific">Helianthus annuus</name>
    <name type="common">Common sunflower</name>
    <dbReference type="NCBI Taxonomy" id="4232"/>
    <lineage>
        <taxon>Eukaryota</taxon>
        <taxon>Viridiplantae</taxon>
        <taxon>Streptophyta</taxon>
        <taxon>Embryophyta</taxon>
        <taxon>Tracheophyta</taxon>
        <taxon>Spermatophyta</taxon>
        <taxon>Magnoliopsida</taxon>
        <taxon>eudicotyledons</taxon>
        <taxon>Gunneridae</taxon>
        <taxon>Pentapetalae</taxon>
        <taxon>asterids</taxon>
        <taxon>campanulids</taxon>
        <taxon>Asterales</taxon>
        <taxon>Asteraceae</taxon>
        <taxon>Asteroideae</taxon>
        <taxon>Heliantheae alliance</taxon>
        <taxon>Heliantheae</taxon>
        <taxon>Helianthus</taxon>
    </lineage>
</organism>
<evidence type="ECO:0000313" key="5">
    <source>
        <dbReference type="EMBL" id="OTG27961.1"/>
    </source>
</evidence>
<reference evidence="5" key="2">
    <citation type="submission" date="2017-02" db="EMBL/GenBank/DDBJ databases">
        <title>Sunflower complete genome.</title>
        <authorList>
            <person name="Langlade N."/>
            <person name="Munos S."/>
        </authorList>
    </citation>
    <scope>NUCLEOTIDE SEQUENCE [LARGE SCALE GENOMIC DNA]</scope>
    <source>
        <tissue evidence="5">Leaves</tissue>
    </source>
</reference>
<evidence type="ECO:0000256" key="3">
    <source>
        <dbReference type="PROSITE-ProRule" id="PRU01191"/>
    </source>
</evidence>
<dbReference type="PANTHER" id="PTHR31636">
    <property type="entry name" value="OSJNBA0084A10.13 PROTEIN-RELATED"/>
    <property type="match status" value="1"/>
</dbReference>
<feature type="region of interest" description="SAW" evidence="3">
    <location>
        <begin position="429"/>
        <end position="510"/>
    </location>
</feature>
<evidence type="ECO:0000256" key="1">
    <source>
        <dbReference type="ARBA" id="ARBA00023015"/>
    </source>
</evidence>
<keyword evidence="2" id="KW-0804">Transcription</keyword>
<keyword evidence="1" id="KW-0805">Transcription regulation</keyword>
<dbReference type="GO" id="GO:0005634">
    <property type="term" value="C:nucleus"/>
    <property type="evidence" value="ECO:0000318"/>
    <property type="project" value="GO_Central"/>
</dbReference>
<dbReference type="GO" id="GO:0043565">
    <property type="term" value="F:sequence-specific DNA binding"/>
    <property type="evidence" value="ECO:0000318"/>
    <property type="project" value="GO_Central"/>
</dbReference>
<reference evidence="4 6" key="1">
    <citation type="journal article" date="2017" name="Nature">
        <title>The sunflower genome provides insights into oil metabolism, flowering and Asterid evolution.</title>
        <authorList>
            <person name="Badouin H."/>
            <person name="Gouzy J."/>
            <person name="Grassa C.J."/>
            <person name="Murat F."/>
            <person name="Staton S.E."/>
            <person name="Cottret L."/>
            <person name="Lelandais-Briere C."/>
            <person name="Owens G.L."/>
            <person name="Carrere S."/>
            <person name="Mayjonade B."/>
            <person name="Legrand L."/>
            <person name="Gill N."/>
            <person name="Kane N.C."/>
            <person name="Bowers J.E."/>
            <person name="Hubner S."/>
            <person name="Bellec A."/>
            <person name="Berard A."/>
            <person name="Berges H."/>
            <person name="Blanchet N."/>
            <person name="Boniface M.C."/>
            <person name="Brunel D."/>
            <person name="Catrice O."/>
            <person name="Chaidir N."/>
            <person name="Claudel C."/>
            <person name="Donnadieu C."/>
            <person name="Faraut T."/>
            <person name="Fievet G."/>
            <person name="Helmstetter N."/>
            <person name="King M."/>
            <person name="Knapp S.J."/>
            <person name="Lai Z."/>
            <person name="Le Paslier M.C."/>
            <person name="Lippi Y."/>
            <person name="Lorenzon L."/>
            <person name="Mandel J.R."/>
            <person name="Marage G."/>
            <person name="Marchand G."/>
            <person name="Marquand E."/>
            <person name="Bret-Mestries E."/>
            <person name="Morien E."/>
            <person name="Nambeesan S."/>
            <person name="Nguyen T."/>
            <person name="Pegot-Espagnet P."/>
            <person name="Pouilly N."/>
            <person name="Raftis F."/>
            <person name="Sallet E."/>
            <person name="Schiex T."/>
            <person name="Thomas J."/>
            <person name="Vandecasteele C."/>
            <person name="Vares D."/>
            <person name="Vear F."/>
            <person name="Vautrin S."/>
            <person name="Crespi M."/>
            <person name="Mangin B."/>
            <person name="Burke J.M."/>
            <person name="Salse J."/>
            <person name="Munos S."/>
            <person name="Vincourt P."/>
            <person name="Rieseberg L.H."/>
            <person name="Langlade N.B."/>
        </authorList>
    </citation>
    <scope>NUCLEOTIDE SEQUENCE [LARGE SCALE GENOMIC DNA]</scope>
    <source>
        <strain evidence="6">cv. SF193</strain>
        <tissue evidence="4">Leaves</tissue>
    </source>
</reference>
<dbReference type="OMA" id="MALEWRG"/>
<dbReference type="GO" id="GO:0006355">
    <property type="term" value="P:regulation of DNA-templated transcription"/>
    <property type="evidence" value="ECO:0000318"/>
    <property type="project" value="GO_Central"/>
</dbReference>
<evidence type="ECO:0000313" key="4">
    <source>
        <dbReference type="EMBL" id="KAF5759522.1"/>
    </source>
</evidence>